<gene>
    <name evidence="3" type="primary">Aurkb</name>
    <name evidence="3" type="ORF">SNAT2548_LOCUS30045</name>
</gene>
<keyword evidence="4" id="KW-1185">Reference proteome</keyword>
<accession>A0A812TTJ8</accession>
<dbReference type="InterPro" id="IPR026870">
    <property type="entry name" value="Zinc_ribbon_dom"/>
</dbReference>
<feature type="region of interest" description="Disordered" evidence="1">
    <location>
        <begin position="135"/>
        <end position="271"/>
    </location>
</feature>
<sequence length="271" mass="29433">MACRVEDLVDSGKIPEEFAERYEALAGADMSELQDMVDTLQLPSEGSSKQLAFRIVRFLAGLPPTSDAALREVPKLDAGPSKAKLKQFLVNFLSNADLESTTIGQLKEAAKEEFELMTDEAIKNLRDLAAGEMRKQLTARNRKRARMEAEETMEEPGNAGENADPAPADEAGKEDPTEPQPAPREPQADQAAAEPAKAKNTTCPACGNTYLDDSRFCRKCGRKRDEEAEGVTEEAPKDMEPPKPPKEDDSDDSDSDSSCPAALQPEGPGIH</sequence>
<evidence type="ECO:0000256" key="1">
    <source>
        <dbReference type="SAM" id="MobiDB-lite"/>
    </source>
</evidence>
<protein>
    <submittedName>
        <fullName evidence="3">Aurkb protein</fullName>
    </submittedName>
</protein>
<feature type="compositionally biased region" description="Basic and acidic residues" evidence="1">
    <location>
        <begin position="234"/>
        <end position="247"/>
    </location>
</feature>
<dbReference type="AlphaFoldDB" id="A0A812TTJ8"/>
<dbReference type="Proteomes" id="UP000604046">
    <property type="component" value="Unassembled WGS sequence"/>
</dbReference>
<evidence type="ECO:0000259" key="2">
    <source>
        <dbReference type="Pfam" id="PF13240"/>
    </source>
</evidence>
<feature type="domain" description="Zinc-ribbon" evidence="2">
    <location>
        <begin position="203"/>
        <end position="223"/>
    </location>
</feature>
<organism evidence="3 4">
    <name type="scientific">Symbiodinium natans</name>
    <dbReference type="NCBI Taxonomy" id="878477"/>
    <lineage>
        <taxon>Eukaryota</taxon>
        <taxon>Sar</taxon>
        <taxon>Alveolata</taxon>
        <taxon>Dinophyceae</taxon>
        <taxon>Suessiales</taxon>
        <taxon>Symbiodiniaceae</taxon>
        <taxon>Symbiodinium</taxon>
    </lineage>
</organism>
<dbReference type="Pfam" id="PF13240">
    <property type="entry name" value="Zn_Ribbon_1"/>
    <property type="match status" value="1"/>
</dbReference>
<evidence type="ECO:0000313" key="3">
    <source>
        <dbReference type="EMBL" id="CAE7536179.1"/>
    </source>
</evidence>
<dbReference type="OrthoDB" id="10549830at2759"/>
<proteinExistence type="predicted"/>
<reference evidence="3" key="1">
    <citation type="submission" date="2021-02" db="EMBL/GenBank/DDBJ databases">
        <authorList>
            <person name="Dougan E. K."/>
            <person name="Rhodes N."/>
            <person name="Thang M."/>
            <person name="Chan C."/>
        </authorList>
    </citation>
    <scope>NUCLEOTIDE SEQUENCE</scope>
</reference>
<comment type="caution">
    <text evidence="3">The sequence shown here is derived from an EMBL/GenBank/DDBJ whole genome shotgun (WGS) entry which is preliminary data.</text>
</comment>
<name>A0A812TTJ8_9DINO</name>
<evidence type="ECO:0000313" key="4">
    <source>
        <dbReference type="Proteomes" id="UP000604046"/>
    </source>
</evidence>
<dbReference type="EMBL" id="CAJNDS010002590">
    <property type="protein sequence ID" value="CAE7536179.1"/>
    <property type="molecule type" value="Genomic_DNA"/>
</dbReference>